<reference evidence="1" key="1">
    <citation type="submission" date="2021-02" db="EMBL/GenBank/DDBJ databases">
        <authorList>
            <consortium name="DOE Joint Genome Institute"/>
            <person name="Ahrendt S."/>
            <person name="Looney B.P."/>
            <person name="Miyauchi S."/>
            <person name="Morin E."/>
            <person name="Drula E."/>
            <person name="Courty P.E."/>
            <person name="Chicoki N."/>
            <person name="Fauchery L."/>
            <person name="Kohler A."/>
            <person name="Kuo A."/>
            <person name="Labutti K."/>
            <person name="Pangilinan J."/>
            <person name="Lipzen A."/>
            <person name="Riley R."/>
            <person name="Andreopoulos W."/>
            <person name="He G."/>
            <person name="Johnson J."/>
            <person name="Barry K.W."/>
            <person name="Grigoriev I.V."/>
            <person name="Nagy L."/>
            <person name="Hibbett D."/>
            <person name="Henrissat B."/>
            <person name="Matheny P.B."/>
            <person name="Labbe J."/>
            <person name="Martin F."/>
        </authorList>
    </citation>
    <scope>NUCLEOTIDE SEQUENCE</scope>
    <source>
        <strain evidence="1">EC-137</strain>
    </source>
</reference>
<comment type="caution">
    <text evidence="1">The sequence shown here is derived from an EMBL/GenBank/DDBJ whole genome shotgun (WGS) entry which is preliminary data.</text>
</comment>
<dbReference type="EMBL" id="MU273704">
    <property type="protein sequence ID" value="KAI0029027.1"/>
    <property type="molecule type" value="Genomic_DNA"/>
</dbReference>
<proteinExistence type="predicted"/>
<sequence length="192" mass="22328">MLSASSSQSSVDSVSIGPPSRVHNAQGYTREQLEAWDLLPMEMLEEHHDPLFYERPPLLHFGIGLDLDRAEKGESLVPWAREHGLCAEPEEGFSLGFALAQTTRNILKYLSNKYRYRVELIFPWSMDYDAVFAIYNNYDLPDNMLDDEKEGMIMDALRQVVNDPNQVPMWYYDRERAYGSDRYPSRKLKRRG</sequence>
<organism evidence="1 2">
    <name type="scientific">Vararia minispora EC-137</name>
    <dbReference type="NCBI Taxonomy" id="1314806"/>
    <lineage>
        <taxon>Eukaryota</taxon>
        <taxon>Fungi</taxon>
        <taxon>Dikarya</taxon>
        <taxon>Basidiomycota</taxon>
        <taxon>Agaricomycotina</taxon>
        <taxon>Agaricomycetes</taxon>
        <taxon>Russulales</taxon>
        <taxon>Lachnocladiaceae</taxon>
        <taxon>Vararia</taxon>
    </lineage>
</organism>
<evidence type="ECO:0000313" key="1">
    <source>
        <dbReference type="EMBL" id="KAI0029027.1"/>
    </source>
</evidence>
<evidence type="ECO:0000313" key="2">
    <source>
        <dbReference type="Proteomes" id="UP000814128"/>
    </source>
</evidence>
<protein>
    <submittedName>
        <fullName evidence="1">Uncharacterized protein</fullName>
    </submittedName>
</protein>
<gene>
    <name evidence="1" type="ORF">K488DRAFT_73300</name>
</gene>
<name>A0ACB8QBG0_9AGAM</name>
<reference evidence="1" key="2">
    <citation type="journal article" date="2022" name="New Phytol.">
        <title>Evolutionary transition to the ectomycorrhizal habit in the genomes of a hyperdiverse lineage of mushroom-forming fungi.</title>
        <authorList>
            <person name="Looney B."/>
            <person name="Miyauchi S."/>
            <person name="Morin E."/>
            <person name="Drula E."/>
            <person name="Courty P.E."/>
            <person name="Kohler A."/>
            <person name="Kuo A."/>
            <person name="LaButti K."/>
            <person name="Pangilinan J."/>
            <person name="Lipzen A."/>
            <person name="Riley R."/>
            <person name="Andreopoulos W."/>
            <person name="He G."/>
            <person name="Johnson J."/>
            <person name="Nolan M."/>
            <person name="Tritt A."/>
            <person name="Barry K.W."/>
            <person name="Grigoriev I.V."/>
            <person name="Nagy L.G."/>
            <person name="Hibbett D."/>
            <person name="Henrissat B."/>
            <person name="Matheny P.B."/>
            <person name="Labbe J."/>
            <person name="Martin F.M."/>
        </authorList>
    </citation>
    <scope>NUCLEOTIDE SEQUENCE</scope>
    <source>
        <strain evidence="1">EC-137</strain>
    </source>
</reference>
<keyword evidence="2" id="KW-1185">Reference proteome</keyword>
<accession>A0ACB8QBG0</accession>
<dbReference type="Proteomes" id="UP000814128">
    <property type="component" value="Unassembled WGS sequence"/>
</dbReference>